<evidence type="ECO:0000313" key="3">
    <source>
        <dbReference type="EMBL" id="MDA7418447.1"/>
    </source>
</evidence>
<evidence type="ECO:0000256" key="1">
    <source>
        <dbReference type="SAM" id="MobiDB-lite"/>
    </source>
</evidence>
<evidence type="ECO:0000313" key="4">
    <source>
        <dbReference type="Proteomes" id="UP001212602"/>
    </source>
</evidence>
<feature type="region of interest" description="Disordered" evidence="1">
    <location>
        <begin position="1"/>
        <end position="22"/>
    </location>
</feature>
<proteinExistence type="predicted"/>
<dbReference type="InterPro" id="IPR049003">
    <property type="entry name" value="PgaA_barrel"/>
</dbReference>
<dbReference type="InterPro" id="IPR019734">
    <property type="entry name" value="TPR_rpt"/>
</dbReference>
<dbReference type="PROSITE" id="PS51318">
    <property type="entry name" value="TAT"/>
    <property type="match status" value="1"/>
</dbReference>
<dbReference type="GO" id="GO:1901515">
    <property type="term" value="F:poly-beta-1,6-N-acetyl-D-glucosamine transmembrane transporter activity"/>
    <property type="evidence" value="ECO:0007669"/>
    <property type="project" value="InterPro"/>
</dbReference>
<dbReference type="EMBL" id="JAQIPB010000009">
    <property type="protein sequence ID" value="MDA7418447.1"/>
    <property type="molecule type" value="Genomic_DNA"/>
</dbReference>
<dbReference type="Pfam" id="PF13176">
    <property type="entry name" value="TPR_7"/>
    <property type="match status" value="1"/>
</dbReference>
<dbReference type="SUPFAM" id="SSF48452">
    <property type="entry name" value="TPR-like"/>
    <property type="match status" value="1"/>
</dbReference>
<feature type="domain" description="PgaA membrane beta barrel" evidence="2">
    <location>
        <begin position="586"/>
        <end position="870"/>
    </location>
</feature>
<dbReference type="InterPro" id="IPR006311">
    <property type="entry name" value="TAT_signal"/>
</dbReference>
<protein>
    <submittedName>
        <fullName evidence="3">Poly-beta-1,6 N-acetyl-D-glucosamine export porin PgaA</fullName>
    </submittedName>
</protein>
<dbReference type="Pfam" id="PF21197">
    <property type="entry name" value="PgaA_barrel"/>
    <property type="match status" value="1"/>
</dbReference>
<organism evidence="3 4">
    <name type="scientific">Xenophilus arseniciresistens</name>
    <dbReference type="NCBI Taxonomy" id="1283306"/>
    <lineage>
        <taxon>Bacteria</taxon>
        <taxon>Pseudomonadati</taxon>
        <taxon>Pseudomonadota</taxon>
        <taxon>Betaproteobacteria</taxon>
        <taxon>Burkholderiales</taxon>
        <taxon>Comamonadaceae</taxon>
        <taxon>Xenophilus</taxon>
    </lineage>
</organism>
<keyword evidence="4" id="KW-1185">Reference proteome</keyword>
<dbReference type="InterPro" id="IPR023870">
    <property type="entry name" value="PGA_export_porin_PgaA"/>
</dbReference>
<evidence type="ECO:0000259" key="2">
    <source>
        <dbReference type="Pfam" id="PF21197"/>
    </source>
</evidence>
<name>A0AAE3T2J0_9BURK</name>
<reference evidence="3" key="1">
    <citation type="submission" date="2023-01" db="EMBL/GenBank/DDBJ databases">
        <title>Xenophilus mangrovi sp. nov., isolated from soil of Mangrove nature reserve.</title>
        <authorList>
            <person name="Xu S."/>
            <person name="Liu Z."/>
            <person name="Xu Y."/>
        </authorList>
    </citation>
    <scope>NUCLEOTIDE SEQUENCE</scope>
    <source>
        <strain evidence="3">YW8</strain>
    </source>
</reference>
<sequence>MHQQQPSHAPNAHAPDPALRTPPAARRRLLGPAGALGALLFTALAAQGQQQAAPSGPPGAAYSSAAHDALILARREGRIGPGEALERLRAWLAQASESHPARARLAADAALLAIDLDRACDAVGFAQAVPPSDVPEYALAPLVSAARHCGQSALQAALIQVWIHRMPAAREPVRQAAFWHLDTGDLAGAQPLRERLANPMPTDVGERVNLLELDAAMALAQQQRTRALGLYQQMLALQPEHRQARRQTVLMLSEAGGASSAWEQARRAQQSRPGTFTPLELAGLQQAALGEQVGWATAERDLRLGPTRTQPLDEVLAALQSAEGEALAQSQRAGDSPQAAEWTALHKRLRWDHVLALVESGQPEAAIRLYRQLLGEGLQPPFHGQIAAARALARMGRSHEAVRVYEQALAGADEERNDVRRAQLGLIYTYADAGRFDDAHALLERLQQRTPVFLRLAPVAQTPNPEYSELHEIEADLLLMGDRLDAAQARFATLSGAAGMHAGFRAGAATVAQRRDHPERAVAQYEALLADDPRGIQTRAGHAEALMAANEWRPAREQVESLMADAPDDTVVERVQRHHAAATGARLDVEAGGESGNLATANRVWQLDSRLSSGLMNDSWRLLAGYTRAQGETDDGGYHHWHRGALGLSWSRSKWDAEVLLQSANSGPYRHSLAASLAYRLSDQWRLAARFDGDSTQTPWRARTAGIGARSTELEASWIHSERRSIGLTLNHLALSDGNARNGATLQWRERWLSTPRLQVESTLSASEGSWREQQQRPYFSPDQERSVQASVWAQWLTWRENERAFFQGVELSAGGYRQSGFGSGSLWNLRYEHRWQFGPHAQLRYGLSVGSHPYDGRRERQRRIYLQLSVPLY</sequence>
<dbReference type="SUPFAM" id="SSF56935">
    <property type="entry name" value="Porins"/>
    <property type="match status" value="1"/>
</dbReference>
<gene>
    <name evidence="3" type="primary">pgaA</name>
    <name evidence="3" type="ORF">PGB34_18920</name>
</gene>
<comment type="caution">
    <text evidence="3">The sequence shown here is derived from an EMBL/GenBank/DDBJ whole genome shotgun (WGS) entry which is preliminary data.</text>
</comment>
<dbReference type="Proteomes" id="UP001212602">
    <property type="component" value="Unassembled WGS sequence"/>
</dbReference>
<dbReference type="RefSeq" id="WP_271429663.1">
    <property type="nucleotide sequence ID" value="NZ_JAQIPB010000009.1"/>
</dbReference>
<dbReference type="NCBIfam" id="TIGR03939">
    <property type="entry name" value="PGA_TPR_OMP"/>
    <property type="match status" value="1"/>
</dbReference>
<dbReference type="AlphaFoldDB" id="A0AAE3T2J0"/>
<accession>A0AAE3T2J0</accession>
<dbReference type="Gene3D" id="1.25.40.10">
    <property type="entry name" value="Tetratricopeptide repeat domain"/>
    <property type="match status" value="1"/>
</dbReference>
<dbReference type="InterPro" id="IPR011990">
    <property type="entry name" value="TPR-like_helical_dom_sf"/>
</dbReference>